<sequence length="64" mass="6640">MGVENLTVGALADFIANVRFAGASDEALVEVVAEDNLGNPTLPHTIAVTVQNTRANDGADSHSY</sequence>
<dbReference type="RefSeq" id="WP_013798121.1">
    <property type="nucleotide sequence ID" value="NC_015561.1"/>
</dbReference>
<accession>F6ESJ3</accession>
<evidence type="ECO:0000313" key="2">
    <source>
        <dbReference type="Proteomes" id="UP000009235"/>
    </source>
</evidence>
<dbReference type="AlphaFoldDB" id="F6ESJ3"/>
<keyword evidence="1" id="KW-0614">Plasmid</keyword>
<name>F6ESJ3_HOYSD</name>
<dbReference type="Proteomes" id="UP000009235">
    <property type="component" value="Plasmid pAS9A-2"/>
</dbReference>
<gene>
    <name evidence="1" type="ordered locus">AS9A_P20070</name>
</gene>
<proteinExistence type="predicted"/>
<keyword evidence="2" id="KW-1185">Reference proteome</keyword>
<dbReference type="HOGENOM" id="CLU_2857808_0_0_11"/>
<evidence type="ECO:0000313" key="1">
    <source>
        <dbReference type="EMBL" id="AEF43114.1"/>
    </source>
</evidence>
<dbReference type="KEGG" id="asd:AS9A_P20070"/>
<reference evidence="1 2" key="1">
    <citation type="journal article" date="2011" name="J. Bacteriol.">
        <title>Complete genome sequence of Amycolicicoccus subflavus DQS3-9A1T, an actinomycete isolated from crude oil-polluted soil.</title>
        <authorList>
            <person name="Cai M."/>
            <person name="Chen W.M."/>
            <person name="Nie Y."/>
            <person name="Chi C.Q."/>
            <person name="Wang Y.N."/>
            <person name="Tang Y.Q."/>
            <person name="Li G.Y."/>
            <person name="Wu X.L."/>
        </authorList>
    </citation>
    <scope>NUCLEOTIDE SEQUENCE [LARGE SCALE GENOMIC DNA]</scope>
    <source>
        <strain evidence="2">DSM 45089 / DQS3-9A1</strain>
        <plasmid evidence="1 2">pAS9A-2</plasmid>
    </source>
</reference>
<organism evidence="1 2">
    <name type="scientific">Hoyosella subflava (strain DSM 45089 / JCM 17490 / NBRC 109087 / DQS3-9A1)</name>
    <name type="common">Amycolicicoccus subflavus</name>
    <dbReference type="NCBI Taxonomy" id="443218"/>
    <lineage>
        <taxon>Bacteria</taxon>
        <taxon>Bacillati</taxon>
        <taxon>Actinomycetota</taxon>
        <taxon>Actinomycetes</taxon>
        <taxon>Mycobacteriales</taxon>
        <taxon>Hoyosellaceae</taxon>
        <taxon>Hoyosella</taxon>
    </lineage>
</organism>
<protein>
    <submittedName>
        <fullName evidence="1">Uncharacterized protein</fullName>
    </submittedName>
</protein>
<dbReference type="EMBL" id="CP002788">
    <property type="protein sequence ID" value="AEF43114.1"/>
    <property type="molecule type" value="Genomic_DNA"/>
</dbReference>
<geneLocation type="plasmid" evidence="1 2">
    <name>pAS9A-2</name>
</geneLocation>